<evidence type="ECO:0000313" key="6">
    <source>
        <dbReference type="Proteomes" id="UP000230066"/>
    </source>
</evidence>
<dbReference type="Gene3D" id="3.10.20.230">
    <property type="entry name" value="Doublecortin domain"/>
    <property type="match status" value="2"/>
</dbReference>
<feature type="compositionally biased region" description="Polar residues" evidence="2">
    <location>
        <begin position="1160"/>
        <end position="1211"/>
    </location>
</feature>
<sequence>MSDDLKSLIDNKGDYPISTRNYVNFSPDANTQVYSTNRPSQGERQPRTTYRTQNNENNSSAMVRSPSHSSVKKAFFYQDGDVNGQTIRLAIHPNRYRSLEALLGDLTEKMPKLASGARSIFTPRGRDKIRSLTDLKNNGYYICSERMNNPRGVQMGRSMPPWRWGTQEYSRSVRKTADLPTHFRLVPRNEKDTLLSEKFGCPGAIEVNRTTKSRAVSSTTDRSNSDSVSPEYHDGLINKDETVLDESKQICVRLDGTPRIRRTVLIRRRLVRNMSQVLHELSTLFDMTVQQVYTVDGKLISSVEELINGPEEVVATSWERLTSRPIQNAISSPNLNQFSRDTNDSKDVPIGLRSRNRRMEWSVHPRRQPFTPTVNTQKNRSSSGASSNTVTWKVLITSAKAHPETQEPYLTACSSNIVLTVCGRYQTAQSVLLRSAYVRTLRGSSDEELTEKINSPRGMRSDKQCDIPFQPGSTDRFDIMLTNITEIYKIRLSHDGSGSSPEWLPAQITMRLLNSNLPNLIVPSRVPPKLSRCSRLTEPISPGSVGSSWSSSGTELYFPCMQWLSRTKADGSLVREVAAPGTHLRDLSVAGRSYLFKPSAVDALTTALQCDRAPTVRYQILVTTGSLWNAGTEANVNVILQGDRGDTGMRTLWDPETENRMAFARGRTSQFTLEAVFLGRLRRLSIWLDSNAVDDDGDEGADQWYLEKILVRELPASSGLTDGITGRSAEGTGNSRGWSCFPCYQWLGMGTRPGSLKVQLIASVGSGNLSTQLIESTSLINQEDTWWQSELWKFRPGTRIVFYSNVTGAPLQINESNSGQIEARSSTVRETNKKVVRAIFQVRATSAGSKRLLKPRLAVKPSGEMNGSQGPVSYPLVLHQDVERYNDQLLQSNVRTFSSVSSDSSYLCLDDALRLRVTDKLIGNRPSNSIYDFRVRAQPNHWIVLEAVRSSAERTPTHVYVGPEGHIVSGAAGPLSVPGKLLVAHAKGVLRDQSVIWLCTNASQTLALQIRPKSMMSAETTARQEHCSWTFDLRATGPRNSNAYWRVIKVGQRIRLFEALAWPGHYLRVANGSVNVLGSGGIDCHFRITRFRSRGFVRLSPLNDASQFLGMEDNGQVRLLSDLADEATRFYPELVKVGVHRGPDYFSGQKVQEENKSEKISPTSNQLNGPFSTIQADESSRTRQGSDSPRSLPSSAQVSERNISTQSTKISSGKEPTENDWKVSIATTKEARNCSVILVVYGLLANSGPILIGRSDDEDKQLFRADSTDGFMIVLENLGKIFKVRFELSPLNKGDETRWELGDVLFENCITDQRLSFNFSGRPFGRTLNFCQYCREQVPEDLMTEPDSLPDSRHGSIVDRVSELRIGLVHYQVRLELNAEFGWTEDQSQFEPHISLVGKYGDCGRRLTPLVEPTFIKSGEADHCWLFETAIEAVYLGELTKCLLGPVDVNTTHTDAERTGPFCSRVSVSDPINQLLYFFQAGTWLLGSRSGQIHEVHLNVAEIRPTKTDQSGAEETERNDMLQALYDDAHTLIAEIVKKAEMNLIQFDQWDG</sequence>
<comment type="caution">
    <text evidence="1">Lacks conserved residue(s) required for the propagation of feature annotation.</text>
</comment>
<gene>
    <name evidence="5" type="ORF">D915_001910</name>
</gene>
<dbReference type="PANTHER" id="PTHR45901:SF7">
    <property type="entry name" value="OXYGEN-REGULATED PROTEIN 1"/>
    <property type="match status" value="1"/>
</dbReference>
<feature type="domain" description="Doublecortin" evidence="4">
    <location>
        <begin position="72"/>
        <end position="144"/>
    </location>
</feature>
<dbReference type="Proteomes" id="UP000230066">
    <property type="component" value="Unassembled WGS sequence"/>
</dbReference>
<feature type="domain" description="PLAT" evidence="3">
    <location>
        <begin position="1369"/>
        <end position="1499"/>
    </location>
</feature>
<evidence type="ECO:0000259" key="4">
    <source>
        <dbReference type="PROSITE" id="PS50309"/>
    </source>
</evidence>
<feature type="region of interest" description="Disordered" evidence="2">
    <location>
        <begin position="211"/>
        <end position="234"/>
    </location>
</feature>
<reference evidence="5" key="1">
    <citation type="submission" date="2019-03" db="EMBL/GenBank/DDBJ databases">
        <title>Improved annotation for the trematode Fasciola hepatica.</title>
        <authorList>
            <person name="Choi Y.-J."/>
            <person name="Martin J."/>
            <person name="Mitreva M."/>
        </authorList>
    </citation>
    <scope>NUCLEOTIDE SEQUENCE [LARGE SCALE GENOMIC DNA]</scope>
</reference>
<dbReference type="InterPro" id="IPR036392">
    <property type="entry name" value="PLAT/LH2_dom_sf"/>
</dbReference>
<evidence type="ECO:0000256" key="2">
    <source>
        <dbReference type="SAM" id="MobiDB-lite"/>
    </source>
</evidence>
<evidence type="ECO:0000259" key="3">
    <source>
        <dbReference type="PROSITE" id="PS50095"/>
    </source>
</evidence>
<dbReference type="GO" id="GO:0035556">
    <property type="term" value="P:intracellular signal transduction"/>
    <property type="evidence" value="ECO:0007669"/>
    <property type="project" value="InterPro"/>
</dbReference>
<dbReference type="SMART" id="SM00537">
    <property type="entry name" value="DCX"/>
    <property type="match status" value="2"/>
</dbReference>
<dbReference type="SUPFAM" id="SSF49723">
    <property type="entry name" value="Lipase/lipooxygenase domain (PLAT/LH2 domain)"/>
    <property type="match status" value="3"/>
</dbReference>
<keyword evidence="6" id="KW-1185">Reference proteome</keyword>
<dbReference type="EMBL" id="JXXN02000541">
    <property type="protein sequence ID" value="THD27058.1"/>
    <property type="molecule type" value="Genomic_DNA"/>
</dbReference>
<dbReference type="InterPro" id="IPR052970">
    <property type="entry name" value="Inner_ear_hair_cell_LOXHD"/>
</dbReference>
<dbReference type="InterPro" id="IPR001024">
    <property type="entry name" value="PLAT/LH2_dom"/>
</dbReference>
<evidence type="ECO:0000313" key="5">
    <source>
        <dbReference type="EMBL" id="THD27058.1"/>
    </source>
</evidence>
<feature type="region of interest" description="Disordered" evidence="2">
    <location>
        <begin position="1146"/>
        <end position="1218"/>
    </location>
</feature>
<name>A0A4E0RWC3_FASHE</name>
<dbReference type="PANTHER" id="PTHR45901">
    <property type="entry name" value="PROTEIN CBG12474"/>
    <property type="match status" value="1"/>
</dbReference>
<dbReference type="PROSITE" id="PS50095">
    <property type="entry name" value="PLAT"/>
    <property type="match status" value="2"/>
</dbReference>
<feature type="domain" description="Doublecortin" evidence="4">
    <location>
        <begin position="248"/>
        <end position="327"/>
    </location>
</feature>
<feature type="domain" description="PLAT" evidence="3">
    <location>
        <begin position="616"/>
        <end position="761"/>
    </location>
</feature>
<dbReference type="Pfam" id="PF03607">
    <property type="entry name" value="DCX"/>
    <property type="match status" value="2"/>
</dbReference>
<evidence type="ECO:0000256" key="1">
    <source>
        <dbReference type="PROSITE-ProRule" id="PRU00152"/>
    </source>
</evidence>
<feature type="region of interest" description="Disordered" evidence="2">
    <location>
        <begin position="26"/>
        <end position="65"/>
    </location>
</feature>
<proteinExistence type="predicted"/>
<evidence type="ECO:0008006" key="7">
    <source>
        <dbReference type="Google" id="ProtNLM"/>
    </source>
</evidence>
<feature type="region of interest" description="Disordered" evidence="2">
    <location>
        <begin position="367"/>
        <end position="386"/>
    </location>
</feature>
<dbReference type="InterPro" id="IPR003533">
    <property type="entry name" value="Doublecortin_dom"/>
</dbReference>
<comment type="caution">
    <text evidence="5">The sequence shown here is derived from an EMBL/GenBank/DDBJ whole genome shotgun (WGS) entry which is preliminary data.</text>
</comment>
<protein>
    <recommendedName>
        <fullName evidence="7">Doublecortin domain-containing protein</fullName>
    </recommendedName>
</protein>
<accession>A0A4E0RWC3</accession>
<dbReference type="Pfam" id="PF01477">
    <property type="entry name" value="PLAT"/>
    <property type="match status" value="1"/>
</dbReference>
<dbReference type="Gene3D" id="2.60.60.20">
    <property type="entry name" value="PLAT/LH2 domain"/>
    <property type="match status" value="3"/>
</dbReference>
<organism evidence="5 6">
    <name type="scientific">Fasciola hepatica</name>
    <name type="common">Liver fluke</name>
    <dbReference type="NCBI Taxonomy" id="6192"/>
    <lineage>
        <taxon>Eukaryota</taxon>
        <taxon>Metazoa</taxon>
        <taxon>Spiralia</taxon>
        <taxon>Lophotrochozoa</taxon>
        <taxon>Platyhelminthes</taxon>
        <taxon>Trematoda</taxon>
        <taxon>Digenea</taxon>
        <taxon>Plagiorchiida</taxon>
        <taxon>Echinostomata</taxon>
        <taxon>Echinostomatoidea</taxon>
        <taxon>Fasciolidae</taxon>
        <taxon>Fasciola</taxon>
    </lineage>
</organism>
<dbReference type="InterPro" id="IPR036572">
    <property type="entry name" value="Doublecortin_dom_sf"/>
</dbReference>
<feature type="compositionally biased region" description="Polar residues" evidence="2">
    <location>
        <begin position="370"/>
        <end position="386"/>
    </location>
</feature>
<dbReference type="PROSITE" id="PS50309">
    <property type="entry name" value="DC"/>
    <property type="match status" value="2"/>
</dbReference>
<dbReference type="SUPFAM" id="SSF89837">
    <property type="entry name" value="Doublecortin (DC)"/>
    <property type="match status" value="2"/>
</dbReference>
<feature type="compositionally biased region" description="Polar residues" evidence="2">
    <location>
        <begin position="211"/>
        <end position="228"/>
    </location>
</feature>